<comment type="caution">
    <text evidence="2">The sequence shown here is derived from an EMBL/GenBank/DDBJ whole genome shotgun (WGS) entry which is preliminary data.</text>
</comment>
<name>A0ABW2NC79_9ACTN</name>
<proteinExistence type="predicted"/>
<dbReference type="InterPro" id="IPR011234">
    <property type="entry name" value="Fumarylacetoacetase-like_C"/>
</dbReference>
<reference evidence="3" key="1">
    <citation type="journal article" date="2019" name="Int. J. Syst. Evol. Microbiol.">
        <title>The Global Catalogue of Microorganisms (GCM) 10K type strain sequencing project: providing services to taxonomists for standard genome sequencing and annotation.</title>
        <authorList>
            <consortium name="The Broad Institute Genomics Platform"/>
            <consortium name="The Broad Institute Genome Sequencing Center for Infectious Disease"/>
            <person name="Wu L."/>
            <person name="Ma J."/>
        </authorList>
    </citation>
    <scope>NUCLEOTIDE SEQUENCE [LARGE SCALE GENOMIC DNA]</scope>
    <source>
        <strain evidence="3">FCH27</strain>
    </source>
</reference>
<accession>A0ABW2NC79</accession>
<dbReference type="Proteomes" id="UP001596524">
    <property type="component" value="Unassembled WGS sequence"/>
</dbReference>
<evidence type="ECO:0000313" key="3">
    <source>
        <dbReference type="Proteomes" id="UP001596524"/>
    </source>
</evidence>
<dbReference type="SUPFAM" id="SSF56529">
    <property type="entry name" value="FAH"/>
    <property type="match status" value="1"/>
</dbReference>
<dbReference type="EMBL" id="JBHTCH010000031">
    <property type="protein sequence ID" value="MFC7363530.1"/>
    <property type="molecule type" value="Genomic_DNA"/>
</dbReference>
<keyword evidence="2" id="KW-0378">Hydrolase</keyword>
<evidence type="ECO:0000259" key="1">
    <source>
        <dbReference type="Pfam" id="PF01557"/>
    </source>
</evidence>
<keyword evidence="3" id="KW-1185">Reference proteome</keyword>
<dbReference type="RefSeq" id="WP_255893145.1">
    <property type="nucleotide sequence ID" value="NZ_JAFMZM010000009.1"/>
</dbReference>
<evidence type="ECO:0000313" key="2">
    <source>
        <dbReference type="EMBL" id="MFC7363530.1"/>
    </source>
</evidence>
<dbReference type="PANTHER" id="PTHR43211">
    <property type="entry name" value="FUMARYLACETOACETATE HYDROLASE"/>
    <property type="match status" value="1"/>
</dbReference>
<dbReference type="Gene3D" id="3.90.850.10">
    <property type="entry name" value="Fumarylacetoacetase-like, C-terminal domain"/>
    <property type="match status" value="1"/>
</dbReference>
<dbReference type="Pfam" id="PF01557">
    <property type="entry name" value="FAA_hydrolase"/>
    <property type="match status" value="1"/>
</dbReference>
<feature type="domain" description="Fumarylacetoacetase-like C-terminal" evidence="1">
    <location>
        <begin position="74"/>
        <end position="302"/>
    </location>
</feature>
<sequence>MRLATFTAPDLLAPRVGVVEDETLLAFPEDLTMRDVVAAGIDAAVRLAEVARGREPARPLSSVRLLAPLEPASVRDFVAFEEHVDGVRRSVDGSAGVPDAWYDAPTFYFTNPHTILGPDEDVPFPSACRARDFELEVAVVVGAPGTSMGVEEARDHVFGYTIMNDWSARDLQSREMQVRLGPAKGKDFATTLGPWIVTADELDQRKDTDGFLDLWCTAEVNGVEIGRDLLANAGWTFEAMIAYASRDSRVECGDVLGSGTVGNGGCLAELWGRDGSQDPPPLQPGDLVTLTVEGIGSVSNRVAVADPAPPVATVRRRDPAAARQVLR</sequence>
<dbReference type="GO" id="GO:0016787">
    <property type="term" value="F:hydrolase activity"/>
    <property type="evidence" value="ECO:0007669"/>
    <property type="project" value="UniProtKB-KW"/>
</dbReference>
<gene>
    <name evidence="2" type="ORF">ACFQO6_24885</name>
</gene>
<dbReference type="InterPro" id="IPR036663">
    <property type="entry name" value="Fumarylacetoacetase_C_sf"/>
</dbReference>
<dbReference type="PANTHER" id="PTHR43211:SF1">
    <property type="entry name" value="BLL6422 PROTEIN"/>
    <property type="match status" value="1"/>
</dbReference>
<protein>
    <submittedName>
        <fullName evidence="2">Fumarylacetoacetate hydrolase family protein</fullName>
    </submittedName>
</protein>
<organism evidence="2 3">
    <name type="scientific">Nocardioides astragali</name>
    <dbReference type="NCBI Taxonomy" id="1776736"/>
    <lineage>
        <taxon>Bacteria</taxon>
        <taxon>Bacillati</taxon>
        <taxon>Actinomycetota</taxon>
        <taxon>Actinomycetes</taxon>
        <taxon>Propionibacteriales</taxon>
        <taxon>Nocardioidaceae</taxon>
        <taxon>Nocardioides</taxon>
    </lineage>
</organism>